<gene>
    <name evidence="1" type="ORF">CISIN_1g033472mg</name>
</gene>
<proteinExistence type="predicted"/>
<protein>
    <submittedName>
        <fullName evidence="1">Uncharacterized protein</fullName>
    </submittedName>
</protein>
<dbReference type="EMBL" id="KK785211">
    <property type="protein sequence ID" value="KDO46421.1"/>
    <property type="molecule type" value="Genomic_DNA"/>
</dbReference>
<organism evidence="1 2">
    <name type="scientific">Citrus sinensis</name>
    <name type="common">Sweet orange</name>
    <name type="synonym">Citrus aurantium var. sinensis</name>
    <dbReference type="NCBI Taxonomy" id="2711"/>
    <lineage>
        <taxon>Eukaryota</taxon>
        <taxon>Viridiplantae</taxon>
        <taxon>Streptophyta</taxon>
        <taxon>Embryophyta</taxon>
        <taxon>Tracheophyta</taxon>
        <taxon>Spermatophyta</taxon>
        <taxon>Magnoliopsida</taxon>
        <taxon>eudicotyledons</taxon>
        <taxon>Gunneridae</taxon>
        <taxon>Pentapetalae</taxon>
        <taxon>rosids</taxon>
        <taxon>malvids</taxon>
        <taxon>Sapindales</taxon>
        <taxon>Rutaceae</taxon>
        <taxon>Aurantioideae</taxon>
        <taxon>Citrus</taxon>
    </lineage>
</organism>
<dbReference type="PaxDb" id="2711-XP_006491743.1"/>
<keyword evidence="2" id="KW-1185">Reference proteome</keyword>
<accession>A0A067E669</accession>
<evidence type="ECO:0000313" key="1">
    <source>
        <dbReference type="EMBL" id="KDO46421.1"/>
    </source>
</evidence>
<evidence type="ECO:0000313" key="2">
    <source>
        <dbReference type="Proteomes" id="UP000027120"/>
    </source>
</evidence>
<dbReference type="Proteomes" id="UP000027120">
    <property type="component" value="Unassembled WGS sequence"/>
</dbReference>
<sequence length="118" mass="13529">MKKKHHLHLERSEMILLGLLRPYGRDETVARIVLSSSIDCFGLNRTQVIDSGLIIFLNEFRNRYHARSRFRSFPGDWFRRCGGLRGASAVRKPNSLLPCVPLNISWFAQGIGMLEDAE</sequence>
<reference evidence="1 2" key="1">
    <citation type="submission" date="2014-04" db="EMBL/GenBank/DDBJ databases">
        <authorList>
            <consortium name="International Citrus Genome Consortium"/>
            <person name="Gmitter F."/>
            <person name="Chen C."/>
            <person name="Farmerie W."/>
            <person name="Harkins T."/>
            <person name="Desany B."/>
            <person name="Mohiuddin M."/>
            <person name="Kodira C."/>
            <person name="Borodovsky M."/>
            <person name="Lomsadze A."/>
            <person name="Burns P."/>
            <person name="Jenkins J."/>
            <person name="Prochnik S."/>
            <person name="Shu S."/>
            <person name="Chapman J."/>
            <person name="Pitluck S."/>
            <person name="Schmutz J."/>
            <person name="Rokhsar D."/>
        </authorList>
    </citation>
    <scope>NUCLEOTIDE SEQUENCE</scope>
</reference>
<name>A0A067E669_CITSI</name>
<dbReference type="AlphaFoldDB" id="A0A067E669"/>